<evidence type="ECO:0000313" key="7">
    <source>
        <dbReference type="Proteomes" id="UP001060336"/>
    </source>
</evidence>
<dbReference type="GO" id="GO:0009288">
    <property type="term" value="C:bacterial-type flagellum"/>
    <property type="evidence" value="ECO:0007669"/>
    <property type="project" value="UniProtKB-SubCell"/>
</dbReference>
<dbReference type="EMBL" id="CP102480">
    <property type="protein sequence ID" value="UUX50851.1"/>
    <property type="molecule type" value="Genomic_DNA"/>
</dbReference>
<comment type="subcellular location">
    <subcellularLocation>
        <location evidence="3">Secreted</location>
    </subcellularLocation>
    <subcellularLocation>
        <location evidence="3">Bacterial flagellum</location>
    </subcellularLocation>
</comment>
<dbReference type="InterPro" id="IPR001029">
    <property type="entry name" value="Flagellin_N"/>
</dbReference>
<keyword evidence="2 3" id="KW-0975">Bacterial flagellum</keyword>
<dbReference type="Pfam" id="PF00669">
    <property type="entry name" value="Flagellin_N"/>
    <property type="match status" value="1"/>
</dbReference>
<organism evidence="6 7">
    <name type="scientific">Nisaea acidiphila</name>
    <dbReference type="NCBI Taxonomy" id="1862145"/>
    <lineage>
        <taxon>Bacteria</taxon>
        <taxon>Pseudomonadati</taxon>
        <taxon>Pseudomonadota</taxon>
        <taxon>Alphaproteobacteria</taxon>
        <taxon>Rhodospirillales</taxon>
        <taxon>Thalassobaculaceae</taxon>
        <taxon>Nisaea</taxon>
    </lineage>
</organism>
<proteinExistence type="inferred from homology"/>
<evidence type="ECO:0000259" key="4">
    <source>
        <dbReference type="Pfam" id="PF00669"/>
    </source>
</evidence>
<dbReference type="SUPFAM" id="SSF64518">
    <property type="entry name" value="Phase 1 flagellin"/>
    <property type="match status" value="1"/>
</dbReference>
<evidence type="ECO:0000256" key="2">
    <source>
        <dbReference type="ARBA" id="ARBA00023143"/>
    </source>
</evidence>
<reference evidence="6" key="1">
    <citation type="submission" date="2022-08" db="EMBL/GenBank/DDBJ databases">
        <title>Nisaea acidiphila sp. nov., isolated from a marine algal debris and emended description of the genus Nisaea Urios et al. 2008.</title>
        <authorList>
            <person name="Kwon K."/>
        </authorList>
    </citation>
    <scope>NUCLEOTIDE SEQUENCE</scope>
    <source>
        <strain evidence="6">MEBiC11861</strain>
    </source>
</reference>
<dbReference type="RefSeq" id="WP_257770093.1">
    <property type="nucleotide sequence ID" value="NZ_CP102480.1"/>
</dbReference>
<feature type="domain" description="Flagellin C-terminal" evidence="5">
    <location>
        <begin position="195"/>
        <end position="279"/>
    </location>
</feature>
<dbReference type="KEGG" id="naci:NUH88_03915"/>
<evidence type="ECO:0000259" key="5">
    <source>
        <dbReference type="Pfam" id="PF00700"/>
    </source>
</evidence>
<protein>
    <recommendedName>
        <fullName evidence="3">Flagellin</fullName>
    </recommendedName>
</protein>
<keyword evidence="6" id="KW-0966">Cell projection</keyword>
<keyword evidence="3" id="KW-0964">Secreted</keyword>
<dbReference type="PANTHER" id="PTHR42792:SF2">
    <property type="entry name" value="FLAGELLIN"/>
    <property type="match status" value="1"/>
</dbReference>
<accession>A0A9J7AT37</accession>
<sequence>MLSVLTNPPAMTALRNLTSIQMRKDTVQNHVSTGLRVTGAVEDASNFAIAQGIRTDLSAFDAVMQGLNNAKGVSNVAIAGATAVSDLMIDIRKKITEGANEGNTTQQQQILQNDYDDMLAQMRQILENSTFNGENILIEVAIPFNLAVGTVNDINVLSNIDGGTLTLRGQRIDVNYAQLVNEDISTPANALNALTAWETAMTDIGNALGELGADARALNLQTTFLESTRDAVDEGLGNIVDANMARESARLTAFQVQEQLAVQTLGLANQRPQTILGLFQ</sequence>
<dbReference type="Pfam" id="PF00700">
    <property type="entry name" value="Flagellin_C"/>
    <property type="match status" value="1"/>
</dbReference>
<evidence type="ECO:0000313" key="6">
    <source>
        <dbReference type="EMBL" id="UUX50851.1"/>
    </source>
</evidence>
<dbReference type="InterPro" id="IPR001492">
    <property type="entry name" value="Flagellin"/>
</dbReference>
<dbReference type="PANTHER" id="PTHR42792">
    <property type="entry name" value="FLAGELLIN"/>
    <property type="match status" value="1"/>
</dbReference>
<name>A0A9J7AT37_9PROT</name>
<keyword evidence="7" id="KW-1185">Reference proteome</keyword>
<dbReference type="Gene3D" id="1.20.1330.10">
    <property type="entry name" value="f41 fragment of flagellin, N-terminal domain"/>
    <property type="match status" value="1"/>
</dbReference>
<dbReference type="Proteomes" id="UP001060336">
    <property type="component" value="Chromosome"/>
</dbReference>
<comment type="function">
    <text evidence="3">Flagellin is the subunit protein which polymerizes to form the filaments of bacterial flagella.</text>
</comment>
<dbReference type="InterPro" id="IPR046358">
    <property type="entry name" value="Flagellin_C"/>
</dbReference>
<evidence type="ECO:0000256" key="1">
    <source>
        <dbReference type="ARBA" id="ARBA00005709"/>
    </source>
</evidence>
<dbReference type="GO" id="GO:0005198">
    <property type="term" value="F:structural molecule activity"/>
    <property type="evidence" value="ECO:0007669"/>
    <property type="project" value="UniProtKB-UniRule"/>
</dbReference>
<dbReference type="AlphaFoldDB" id="A0A9J7AT37"/>
<comment type="similarity">
    <text evidence="1 3">Belongs to the bacterial flagellin family.</text>
</comment>
<keyword evidence="6" id="KW-0282">Flagellum</keyword>
<dbReference type="GO" id="GO:0005576">
    <property type="term" value="C:extracellular region"/>
    <property type="evidence" value="ECO:0007669"/>
    <property type="project" value="UniProtKB-SubCell"/>
</dbReference>
<evidence type="ECO:0000256" key="3">
    <source>
        <dbReference type="RuleBase" id="RU362073"/>
    </source>
</evidence>
<gene>
    <name evidence="6" type="ORF">NUH88_03915</name>
</gene>
<feature type="domain" description="Flagellin N-terminal" evidence="4">
    <location>
        <begin position="4"/>
        <end position="137"/>
    </location>
</feature>
<keyword evidence="6" id="KW-0969">Cilium</keyword>